<organism evidence="1 2">
    <name type="scientific">Rhabditophanes sp. KR3021</name>
    <dbReference type="NCBI Taxonomy" id="114890"/>
    <lineage>
        <taxon>Eukaryota</taxon>
        <taxon>Metazoa</taxon>
        <taxon>Ecdysozoa</taxon>
        <taxon>Nematoda</taxon>
        <taxon>Chromadorea</taxon>
        <taxon>Rhabditida</taxon>
        <taxon>Tylenchina</taxon>
        <taxon>Panagrolaimomorpha</taxon>
        <taxon>Strongyloidoidea</taxon>
        <taxon>Alloionematidae</taxon>
        <taxon>Rhabditophanes</taxon>
    </lineage>
</organism>
<sequence>MDSLLRKIIPIVGGKMNISTPSIEEWFTQMYPTYTAAIVLSLIFSIVIINLGFLHLYYVWRYVSIEVIQVDLYWLVCCSPICSICAFLGMIIPRAGAFLYAFGLVFFMLCLFVVVTLKSNLFGGRAKMCEYLMENNKKLKLKVLPFCCCCNFLPEYSPTEKNVRRMEWLIFQSPLLRAFLEIINIVVYLEISTRDHMWFTISSLTGILSMLVASYGTYIVIPLGSEKLSGCRFNYIFRYIDIIQTVYSVQKFCLEFMASLNILTDGPILPGTSKALFWTSFLIILEMFICILYMTYAMRPKKNSMLDKHNHRPRLINSLQKLNIRSSTYENNGYESQANDDSIEQASVTAPASPLRSAISTYSL</sequence>
<dbReference type="WBParaSite" id="RSKR_0000848900.1">
    <property type="protein sequence ID" value="RSKR_0000848900.1"/>
    <property type="gene ID" value="RSKR_0000848900"/>
</dbReference>
<evidence type="ECO:0000313" key="1">
    <source>
        <dbReference type="Proteomes" id="UP000095286"/>
    </source>
</evidence>
<name>A0AC35U7E0_9BILA</name>
<protein>
    <submittedName>
        <fullName evidence="2">Organic solute transporter alpha-like protein</fullName>
    </submittedName>
</protein>
<dbReference type="Proteomes" id="UP000095286">
    <property type="component" value="Unplaced"/>
</dbReference>
<reference evidence="2" key="1">
    <citation type="submission" date="2016-11" db="UniProtKB">
        <authorList>
            <consortium name="WormBaseParasite"/>
        </authorList>
    </citation>
    <scope>IDENTIFICATION</scope>
    <source>
        <strain evidence="2">KR3021</strain>
    </source>
</reference>
<accession>A0AC35U7E0</accession>
<evidence type="ECO:0000313" key="2">
    <source>
        <dbReference type="WBParaSite" id="RSKR_0000848900.1"/>
    </source>
</evidence>
<proteinExistence type="predicted"/>